<keyword evidence="3" id="KW-1185">Reference proteome</keyword>
<name>A0AAD7GMW7_MYCRO</name>
<accession>A0AAD7GMW7</accession>
<proteinExistence type="predicted"/>
<evidence type="ECO:0000313" key="2">
    <source>
        <dbReference type="EMBL" id="KAJ7695220.1"/>
    </source>
</evidence>
<dbReference type="EMBL" id="JARKIE010000039">
    <property type="protein sequence ID" value="KAJ7695220.1"/>
    <property type="molecule type" value="Genomic_DNA"/>
</dbReference>
<dbReference type="Proteomes" id="UP001221757">
    <property type="component" value="Unassembled WGS sequence"/>
</dbReference>
<protein>
    <submittedName>
        <fullName evidence="2">Uncharacterized protein</fullName>
    </submittedName>
</protein>
<reference evidence="2" key="1">
    <citation type="submission" date="2023-03" db="EMBL/GenBank/DDBJ databases">
        <title>Massive genome expansion in bonnet fungi (Mycena s.s.) driven by repeated elements and novel gene families across ecological guilds.</title>
        <authorList>
            <consortium name="Lawrence Berkeley National Laboratory"/>
            <person name="Harder C.B."/>
            <person name="Miyauchi S."/>
            <person name="Viragh M."/>
            <person name="Kuo A."/>
            <person name="Thoen E."/>
            <person name="Andreopoulos B."/>
            <person name="Lu D."/>
            <person name="Skrede I."/>
            <person name="Drula E."/>
            <person name="Henrissat B."/>
            <person name="Morin E."/>
            <person name="Kohler A."/>
            <person name="Barry K."/>
            <person name="LaButti K."/>
            <person name="Morin E."/>
            <person name="Salamov A."/>
            <person name="Lipzen A."/>
            <person name="Mereny Z."/>
            <person name="Hegedus B."/>
            <person name="Baldrian P."/>
            <person name="Stursova M."/>
            <person name="Weitz H."/>
            <person name="Taylor A."/>
            <person name="Grigoriev I.V."/>
            <person name="Nagy L.G."/>
            <person name="Martin F."/>
            <person name="Kauserud H."/>
        </authorList>
    </citation>
    <scope>NUCLEOTIDE SEQUENCE</scope>
    <source>
        <strain evidence="2">CBHHK067</strain>
    </source>
</reference>
<evidence type="ECO:0000256" key="1">
    <source>
        <dbReference type="SAM" id="MobiDB-lite"/>
    </source>
</evidence>
<organism evidence="2 3">
    <name type="scientific">Mycena rosella</name>
    <name type="common">Pink bonnet</name>
    <name type="synonym">Agaricus rosellus</name>
    <dbReference type="NCBI Taxonomy" id="1033263"/>
    <lineage>
        <taxon>Eukaryota</taxon>
        <taxon>Fungi</taxon>
        <taxon>Dikarya</taxon>
        <taxon>Basidiomycota</taxon>
        <taxon>Agaricomycotina</taxon>
        <taxon>Agaricomycetes</taxon>
        <taxon>Agaricomycetidae</taxon>
        <taxon>Agaricales</taxon>
        <taxon>Marasmiineae</taxon>
        <taxon>Mycenaceae</taxon>
        <taxon>Mycena</taxon>
    </lineage>
</organism>
<sequence>MSAFCDRSRSRSCFGQHCFDSNSTGNKEEEEEEEEALMEYEKYDGQDSSQDDTDKQEPDDDDDPTCPPAWDIKPGPLSMNKALMACQAYHNMLQEVVREEGKKVSTVIKAIGNTTSLAQPWNTFQMQQWVLFPQAKASVYIQFKDTIKQELSDIKVMHQ</sequence>
<evidence type="ECO:0000313" key="3">
    <source>
        <dbReference type="Proteomes" id="UP001221757"/>
    </source>
</evidence>
<feature type="region of interest" description="Disordered" evidence="1">
    <location>
        <begin position="1"/>
        <end position="74"/>
    </location>
</feature>
<comment type="caution">
    <text evidence="2">The sequence shown here is derived from an EMBL/GenBank/DDBJ whole genome shotgun (WGS) entry which is preliminary data.</text>
</comment>
<feature type="compositionally biased region" description="Acidic residues" evidence="1">
    <location>
        <begin position="28"/>
        <end position="38"/>
    </location>
</feature>
<dbReference type="AlphaFoldDB" id="A0AAD7GMW7"/>
<gene>
    <name evidence="2" type="ORF">B0H17DRAFT_1131684</name>
</gene>